<evidence type="ECO:0000256" key="1">
    <source>
        <dbReference type="ARBA" id="ARBA00004651"/>
    </source>
</evidence>
<accession>A0ABN5BE91</accession>
<dbReference type="InterPro" id="IPR018383">
    <property type="entry name" value="UPF0324_pro"/>
</dbReference>
<evidence type="ECO:0008006" key="10">
    <source>
        <dbReference type="Google" id="ProtNLM"/>
    </source>
</evidence>
<evidence type="ECO:0000313" key="9">
    <source>
        <dbReference type="Proteomes" id="UP000258016"/>
    </source>
</evidence>
<evidence type="ECO:0000256" key="5">
    <source>
        <dbReference type="ARBA" id="ARBA00022989"/>
    </source>
</evidence>
<feature type="transmembrane region" description="Helical" evidence="7">
    <location>
        <begin position="218"/>
        <end position="236"/>
    </location>
</feature>
<dbReference type="Proteomes" id="UP000258016">
    <property type="component" value="Chromosome"/>
</dbReference>
<protein>
    <recommendedName>
        <fullName evidence="10">Sulfate exporter family transporter</fullName>
    </recommendedName>
</protein>
<proteinExistence type="inferred from homology"/>
<reference evidence="8 9" key="1">
    <citation type="submission" date="2017-03" db="EMBL/GenBank/DDBJ databases">
        <title>Complete genome sequence of Blastomonas fulva degrading microcsystin LR.</title>
        <authorList>
            <person name="Lee H.-g."/>
            <person name="Jin L."/>
            <person name="oh H.-M."/>
        </authorList>
    </citation>
    <scope>NUCLEOTIDE SEQUENCE [LARGE SCALE GENOMIC DNA]</scope>
    <source>
        <strain evidence="8 9">T2</strain>
    </source>
</reference>
<name>A0ABN5BE91_9SPHN</name>
<organism evidence="8 9">
    <name type="scientific">Blastomonas fulva</name>
    <dbReference type="NCBI Taxonomy" id="1550728"/>
    <lineage>
        <taxon>Bacteria</taxon>
        <taxon>Pseudomonadati</taxon>
        <taxon>Pseudomonadota</taxon>
        <taxon>Alphaproteobacteria</taxon>
        <taxon>Sphingomonadales</taxon>
        <taxon>Sphingomonadaceae</taxon>
        <taxon>Blastomonas</taxon>
    </lineage>
</organism>
<dbReference type="EMBL" id="CP020083">
    <property type="protein sequence ID" value="ASR53130.1"/>
    <property type="molecule type" value="Genomic_DNA"/>
</dbReference>
<keyword evidence="4 7" id="KW-0812">Transmembrane</keyword>
<evidence type="ECO:0000256" key="3">
    <source>
        <dbReference type="ARBA" id="ARBA00022475"/>
    </source>
</evidence>
<dbReference type="Pfam" id="PF03601">
    <property type="entry name" value="Cons_hypoth698"/>
    <property type="match status" value="1"/>
</dbReference>
<keyword evidence="3" id="KW-1003">Cell membrane</keyword>
<dbReference type="RefSeq" id="WP_117353208.1">
    <property type="nucleotide sequence ID" value="NZ_CP020083.1"/>
</dbReference>
<evidence type="ECO:0000256" key="2">
    <source>
        <dbReference type="ARBA" id="ARBA00007977"/>
    </source>
</evidence>
<dbReference type="GeneID" id="303487505"/>
<feature type="transmembrane region" description="Helical" evidence="7">
    <location>
        <begin position="185"/>
        <end position="206"/>
    </location>
</feature>
<feature type="transmembrane region" description="Helical" evidence="7">
    <location>
        <begin position="34"/>
        <end position="54"/>
    </location>
</feature>
<comment type="subcellular location">
    <subcellularLocation>
        <location evidence="1">Cell membrane</location>
        <topology evidence="1">Multi-pass membrane protein</topology>
    </subcellularLocation>
</comment>
<feature type="transmembrane region" description="Helical" evidence="7">
    <location>
        <begin position="151"/>
        <end position="173"/>
    </location>
</feature>
<evidence type="ECO:0000256" key="7">
    <source>
        <dbReference type="SAM" id="Phobius"/>
    </source>
</evidence>
<dbReference type="PANTHER" id="PTHR30106">
    <property type="entry name" value="INNER MEMBRANE PROTEIN YEIH-RELATED"/>
    <property type="match status" value="1"/>
</dbReference>
<keyword evidence="9" id="KW-1185">Reference proteome</keyword>
<feature type="transmembrane region" description="Helical" evidence="7">
    <location>
        <begin position="248"/>
        <end position="267"/>
    </location>
</feature>
<evidence type="ECO:0000256" key="4">
    <source>
        <dbReference type="ARBA" id="ARBA00022692"/>
    </source>
</evidence>
<keyword evidence="6 7" id="KW-0472">Membrane</keyword>
<keyword evidence="5 7" id="KW-1133">Transmembrane helix</keyword>
<dbReference type="PANTHER" id="PTHR30106:SF2">
    <property type="entry name" value="UPF0324 INNER MEMBRANE PROTEIN YEIH"/>
    <property type="match status" value="1"/>
</dbReference>
<feature type="transmembrane region" description="Helical" evidence="7">
    <location>
        <begin position="117"/>
        <end position="139"/>
    </location>
</feature>
<feature type="transmembrane region" description="Helical" evidence="7">
    <location>
        <begin position="279"/>
        <end position="296"/>
    </location>
</feature>
<gene>
    <name evidence="8" type="ORF">B5J99_18080</name>
</gene>
<feature type="transmembrane region" description="Helical" evidence="7">
    <location>
        <begin position="308"/>
        <end position="330"/>
    </location>
</feature>
<evidence type="ECO:0000313" key="8">
    <source>
        <dbReference type="EMBL" id="ASR53130.1"/>
    </source>
</evidence>
<sequence length="331" mass="34173">MTQFFERASTLAPGVAVSLVLALAATFLSEHYAAPVMLFALLLGLGFNFLADIGKTRPGIEFSARALLRIGVALLGLRIGASQIAALGWQPVLMVVLLVAALIVGSIALARTMGFNPLFGFLSGGATAICGASAALAIAASLPAHERKDQAMLFTVILVSVLSTIAMIAYPLVADLAGLTDRQAGIFLGATIHDVAQVVGAGYAISPEAGDTAVIVKLVRVAMLLPVIMVAGQITRHDATAGSERPPLLPWFVVAFAILVIVNSLLALPAAVTAGAGELSRWCLVISLAAIGMKTRPGDLVKVGIKPVVLMLVQTVLLAGITMAVIKLGWL</sequence>
<evidence type="ECO:0000256" key="6">
    <source>
        <dbReference type="ARBA" id="ARBA00023136"/>
    </source>
</evidence>
<comment type="similarity">
    <text evidence="2">Belongs to the UPF0324 family.</text>
</comment>
<feature type="transmembrane region" description="Helical" evidence="7">
    <location>
        <begin position="92"/>
        <end position="110"/>
    </location>
</feature>